<feature type="domain" description="RDD" evidence="6">
    <location>
        <begin position="26"/>
        <end position="148"/>
    </location>
</feature>
<gene>
    <name evidence="7" type="ORF">CLV44_10978</name>
</gene>
<proteinExistence type="predicted"/>
<accession>A0A2P8EXF2</accession>
<keyword evidence="8" id="KW-1185">Reference proteome</keyword>
<evidence type="ECO:0000256" key="1">
    <source>
        <dbReference type="ARBA" id="ARBA00004141"/>
    </source>
</evidence>
<dbReference type="Pfam" id="PF06271">
    <property type="entry name" value="RDD"/>
    <property type="match status" value="1"/>
</dbReference>
<comment type="subcellular location">
    <subcellularLocation>
        <location evidence="1">Membrane</location>
        <topology evidence="1">Multi-pass membrane protein</topology>
    </subcellularLocation>
</comment>
<dbReference type="PANTHER" id="PTHR38480">
    <property type="entry name" value="SLR0254 PROTEIN"/>
    <property type="match status" value="1"/>
</dbReference>
<dbReference type="PANTHER" id="PTHR38480:SF1">
    <property type="entry name" value="SLR0254 PROTEIN"/>
    <property type="match status" value="1"/>
</dbReference>
<evidence type="ECO:0000259" key="6">
    <source>
        <dbReference type="Pfam" id="PF06271"/>
    </source>
</evidence>
<keyword evidence="3 5" id="KW-1133">Transmembrane helix</keyword>
<evidence type="ECO:0000256" key="4">
    <source>
        <dbReference type="ARBA" id="ARBA00023136"/>
    </source>
</evidence>
<dbReference type="GO" id="GO:0016020">
    <property type="term" value="C:membrane"/>
    <property type="evidence" value="ECO:0007669"/>
    <property type="project" value="UniProtKB-SubCell"/>
</dbReference>
<dbReference type="RefSeq" id="WP_106591578.1">
    <property type="nucleotide sequence ID" value="NZ_PYGI01000009.1"/>
</dbReference>
<organism evidence="7 8">
    <name type="scientific">Marinobacterium halophilum</name>
    <dbReference type="NCBI Taxonomy" id="267374"/>
    <lineage>
        <taxon>Bacteria</taxon>
        <taxon>Pseudomonadati</taxon>
        <taxon>Pseudomonadota</taxon>
        <taxon>Gammaproteobacteria</taxon>
        <taxon>Oceanospirillales</taxon>
        <taxon>Oceanospirillaceae</taxon>
        <taxon>Marinobacterium</taxon>
    </lineage>
</organism>
<dbReference type="InterPro" id="IPR010432">
    <property type="entry name" value="RDD"/>
</dbReference>
<evidence type="ECO:0000313" key="8">
    <source>
        <dbReference type="Proteomes" id="UP000242133"/>
    </source>
</evidence>
<name>A0A2P8EXF2_9GAMM</name>
<reference evidence="7 8" key="1">
    <citation type="submission" date="2018-03" db="EMBL/GenBank/DDBJ databases">
        <title>Genomic Encyclopedia of Archaeal and Bacterial Type Strains, Phase II (KMG-II): from individual species to whole genera.</title>
        <authorList>
            <person name="Goeker M."/>
        </authorList>
    </citation>
    <scope>NUCLEOTIDE SEQUENCE [LARGE SCALE GENOMIC DNA]</scope>
    <source>
        <strain evidence="7 8">DSM 17586</strain>
    </source>
</reference>
<protein>
    <submittedName>
        <fullName evidence="7">Putative RDD family membrane protein YckC</fullName>
    </submittedName>
</protein>
<evidence type="ECO:0000256" key="5">
    <source>
        <dbReference type="SAM" id="Phobius"/>
    </source>
</evidence>
<dbReference type="EMBL" id="PYGI01000009">
    <property type="protein sequence ID" value="PSL14142.1"/>
    <property type="molecule type" value="Genomic_DNA"/>
</dbReference>
<evidence type="ECO:0000256" key="3">
    <source>
        <dbReference type="ARBA" id="ARBA00022989"/>
    </source>
</evidence>
<keyword evidence="2 5" id="KW-0812">Transmembrane</keyword>
<evidence type="ECO:0000313" key="7">
    <source>
        <dbReference type="EMBL" id="PSL14142.1"/>
    </source>
</evidence>
<sequence>MQASRLLDNHCSVETPEGIDFTQAMAGPVVRILAFLIDMVWRGLVYALIGILSGFLGGFGMGLYLIIGFLLEWFYPVFFEVFRQGQTPGKKAMGLRVVNEDFTPVGWGASVIRNLLRAADFFPLMYVSGLLSMVLSRRFQRLGDLAAGTLVVHVDRQSAPQLDVSIKPRMPQQALTRAERQGIISLTVRSRTISEPRQQELAELLAPVTGVTGEAGLERLKGMGAWLLGRK</sequence>
<dbReference type="Proteomes" id="UP000242133">
    <property type="component" value="Unassembled WGS sequence"/>
</dbReference>
<evidence type="ECO:0000256" key="2">
    <source>
        <dbReference type="ARBA" id="ARBA00022692"/>
    </source>
</evidence>
<feature type="transmembrane region" description="Helical" evidence="5">
    <location>
        <begin position="44"/>
        <end position="71"/>
    </location>
</feature>
<keyword evidence="4 5" id="KW-0472">Membrane</keyword>
<dbReference type="OrthoDB" id="9787732at2"/>
<dbReference type="AlphaFoldDB" id="A0A2P8EXF2"/>
<comment type="caution">
    <text evidence="7">The sequence shown here is derived from an EMBL/GenBank/DDBJ whole genome shotgun (WGS) entry which is preliminary data.</text>
</comment>